<evidence type="ECO:0000313" key="20">
    <source>
        <dbReference type="Ensembl" id="ENSMMOP00000010662.1"/>
    </source>
</evidence>
<dbReference type="GO" id="GO:0046513">
    <property type="term" value="P:ceramide biosynthetic process"/>
    <property type="evidence" value="ECO:0007669"/>
    <property type="project" value="InterPro"/>
</dbReference>
<comment type="pathway">
    <text evidence="3">Lipid metabolism; sphingolipid metabolism.</text>
</comment>
<dbReference type="GO" id="GO:0050291">
    <property type="term" value="F:sphingosine N-acyltransferase activity"/>
    <property type="evidence" value="ECO:0007669"/>
    <property type="project" value="InterPro"/>
</dbReference>
<keyword evidence="21" id="KW-1185">Reference proteome</keyword>
<sequence>MLQTLGKWLWWERLWLPANVSWSDLTDSEDRVYAKASHLYAALPCALCMLLVRYAFERYLATPLADIWEIRDKVHFTAEPNPLLEKYFSSQARFPSQADVRSLCKKTSWPEKRIQVWFRRRRNQERPGLRKRFCEASWRCVFYVLAFVYGVLALYDKPWLYNLKEVWAGFPKQSMLPCQYWYYTLEMGFYVSLLLSLSFDVRRKDFKEQVIHHTATLTLLSFSWISNYIRIGTLVMAVHDCSDILLEGAKVFNYAKWHQTANAMFVVFTVLFMATRLIIFPFWLIHCTLVYPLEDYAPFFGYYFFNVMLSVLQMLHIYWAFLISRMLYKFIFSQVCVSLCIFLYLSKTMQILPCAHILCPPSLLSLSVWLIFILQLEGDDRSDEEEDSDSSKEKTHKLSHMNGSGVQGRANGH</sequence>
<comment type="pathway">
    <text evidence="4">Sphingolipid metabolism.</text>
</comment>
<feature type="transmembrane region" description="Helical" evidence="17">
    <location>
        <begin position="136"/>
        <end position="155"/>
    </location>
</feature>
<comment type="subcellular location">
    <subcellularLocation>
        <location evidence="2">Endoplasmic reticulum membrane</location>
        <topology evidence="2">Multi-pass membrane protein</topology>
    </subcellularLocation>
    <subcellularLocation>
        <location evidence="13 15">Nucleus</location>
    </subcellularLocation>
</comment>
<evidence type="ECO:0000256" key="11">
    <source>
        <dbReference type="ARBA" id="ARBA00023136"/>
    </source>
</evidence>
<dbReference type="Proteomes" id="UP000261620">
    <property type="component" value="Unplaced"/>
</dbReference>
<evidence type="ECO:0000313" key="21">
    <source>
        <dbReference type="Proteomes" id="UP000261620"/>
    </source>
</evidence>
<accession>A0A3Q3WEW2</accession>
<keyword evidence="6" id="KW-0808">Transferase</keyword>
<dbReference type="GO" id="GO:0003677">
    <property type="term" value="F:DNA binding"/>
    <property type="evidence" value="ECO:0007669"/>
    <property type="project" value="UniProtKB-UniRule"/>
</dbReference>
<keyword evidence="10" id="KW-0443">Lipid metabolism</keyword>
<dbReference type="STRING" id="94237.ENSMMOP00000010662"/>
<evidence type="ECO:0000259" key="19">
    <source>
        <dbReference type="PROSITE" id="PS50922"/>
    </source>
</evidence>
<evidence type="ECO:0000256" key="7">
    <source>
        <dbReference type="ARBA" id="ARBA00022692"/>
    </source>
</evidence>
<name>A0A3Q3WEW2_MOLML</name>
<feature type="transmembrane region" description="Helical" evidence="17">
    <location>
        <begin position="357"/>
        <end position="376"/>
    </location>
</feature>
<evidence type="ECO:0000256" key="3">
    <source>
        <dbReference type="ARBA" id="ARBA00004760"/>
    </source>
</evidence>
<dbReference type="AlphaFoldDB" id="A0A3Q3WEW2"/>
<reference evidence="20" key="2">
    <citation type="submission" date="2025-09" db="UniProtKB">
        <authorList>
            <consortium name="Ensembl"/>
        </authorList>
    </citation>
    <scope>IDENTIFICATION</scope>
</reference>
<keyword evidence="11 14" id="KW-0472">Membrane</keyword>
<evidence type="ECO:0000256" key="1">
    <source>
        <dbReference type="ARBA" id="ARBA00003263"/>
    </source>
</evidence>
<evidence type="ECO:0000256" key="2">
    <source>
        <dbReference type="ARBA" id="ARBA00004477"/>
    </source>
</evidence>
<feature type="DNA-binding region" description="Homeobox" evidence="13">
    <location>
        <begin position="73"/>
        <end position="129"/>
    </location>
</feature>
<dbReference type="GO" id="GO:0005789">
    <property type="term" value="C:endoplasmic reticulum membrane"/>
    <property type="evidence" value="ECO:0007669"/>
    <property type="project" value="UniProtKB-SubCell"/>
</dbReference>
<dbReference type="Ensembl" id="ENSMMOT00000010845.1">
    <property type="protein sequence ID" value="ENSMMOP00000010662.1"/>
    <property type="gene ID" value="ENSMMOG00000008177.1"/>
</dbReference>
<evidence type="ECO:0000256" key="8">
    <source>
        <dbReference type="ARBA" id="ARBA00022824"/>
    </source>
</evidence>
<evidence type="ECO:0000256" key="6">
    <source>
        <dbReference type="ARBA" id="ARBA00022679"/>
    </source>
</evidence>
<protein>
    <submittedName>
        <fullName evidence="20">Uncharacterized protein</fullName>
    </submittedName>
</protein>
<organism evidence="20 21">
    <name type="scientific">Mola mola</name>
    <name type="common">Ocean sunfish</name>
    <name type="synonym">Tetraodon mola</name>
    <dbReference type="NCBI Taxonomy" id="94237"/>
    <lineage>
        <taxon>Eukaryota</taxon>
        <taxon>Metazoa</taxon>
        <taxon>Chordata</taxon>
        <taxon>Craniata</taxon>
        <taxon>Vertebrata</taxon>
        <taxon>Euteleostomi</taxon>
        <taxon>Actinopterygii</taxon>
        <taxon>Neopterygii</taxon>
        <taxon>Teleostei</taxon>
        <taxon>Neoteleostei</taxon>
        <taxon>Acanthomorphata</taxon>
        <taxon>Eupercaria</taxon>
        <taxon>Tetraodontiformes</taxon>
        <taxon>Molidae</taxon>
        <taxon>Mola</taxon>
    </lineage>
</organism>
<feature type="domain" description="Homeobox" evidence="18">
    <location>
        <begin position="71"/>
        <end position="128"/>
    </location>
</feature>
<dbReference type="SMART" id="SM00389">
    <property type="entry name" value="HOX"/>
    <property type="match status" value="1"/>
</dbReference>
<evidence type="ECO:0000256" key="16">
    <source>
        <dbReference type="SAM" id="MobiDB-lite"/>
    </source>
</evidence>
<dbReference type="PROSITE" id="PS50071">
    <property type="entry name" value="HOMEOBOX_2"/>
    <property type="match status" value="1"/>
</dbReference>
<feature type="region of interest" description="Disordered" evidence="16">
    <location>
        <begin position="379"/>
        <end position="413"/>
    </location>
</feature>
<proteinExistence type="predicted"/>
<dbReference type="Pfam" id="PF03798">
    <property type="entry name" value="TRAM_LAG1_CLN8"/>
    <property type="match status" value="1"/>
</dbReference>
<dbReference type="SMART" id="SM00724">
    <property type="entry name" value="TLC"/>
    <property type="match status" value="1"/>
</dbReference>
<keyword evidence="8" id="KW-0256">Endoplasmic reticulum</keyword>
<feature type="transmembrane region" description="Helical" evidence="17">
    <location>
        <begin position="327"/>
        <end position="345"/>
    </location>
</feature>
<evidence type="ECO:0000256" key="5">
    <source>
        <dbReference type="ARBA" id="ARBA00022516"/>
    </source>
</evidence>
<dbReference type="PANTHER" id="PTHR12560">
    <property type="entry name" value="LONGEVITY ASSURANCE FACTOR 1 LAG1"/>
    <property type="match status" value="1"/>
</dbReference>
<evidence type="ECO:0000256" key="13">
    <source>
        <dbReference type="PROSITE-ProRule" id="PRU00108"/>
    </source>
</evidence>
<dbReference type="GO" id="GO:0005634">
    <property type="term" value="C:nucleus"/>
    <property type="evidence" value="ECO:0007669"/>
    <property type="project" value="UniProtKB-SubCell"/>
</dbReference>
<evidence type="ECO:0000256" key="9">
    <source>
        <dbReference type="ARBA" id="ARBA00022989"/>
    </source>
</evidence>
<evidence type="ECO:0000256" key="14">
    <source>
        <dbReference type="PROSITE-ProRule" id="PRU00205"/>
    </source>
</evidence>
<feature type="transmembrane region" description="Helical" evidence="17">
    <location>
        <begin position="263"/>
        <end position="285"/>
    </location>
</feature>
<dbReference type="FunFam" id="1.10.10.60:FF:000020">
    <property type="entry name" value="Ceramide synthase 5"/>
    <property type="match status" value="1"/>
</dbReference>
<feature type="transmembrane region" description="Helical" evidence="17">
    <location>
        <begin position="297"/>
        <end position="321"/>
    </location>
</feature>
<evidence type="ECO:0000256" key="15">
    <source>
        <dbReference type="RuleBase" id="RU000682"/>
    </source>
</evidence>
<dbReference type="PIRSF" id="PIRSF005225">
    <property type="entry name" value="LAG1_LAC1"/>
    <property type="match status" value="1"/>
</dbReference>
<dbReference type="InterPro" id="IPR006634">
    <property type="entry name" value="TLC-dom"/>
</dbReference>
<keyword evidence="9 17" id="KW-1133">Transmembrane helix</keyword>
<evidence type="ECO:0000256" key="12">
    <source>
        <dbReference type="ARBA" id="ARBA00049036"/>
    </source>
</evidence>
<keyword evidence="13 15" id="KW-0371">Homeobox</keyword>
<keyword evidence="13 15" id="KW-0539">Nucleus</keyword>
<dbReference type="UniPathway" id="UPA00222"/>
<dbReference type="PANTHER" id="PTHR12560:SF62">
    <property type="entry name" value="CERAMIDE SYNTHASE 3 ISOFORM X1"/>
    <property type="match status" value="1"/>
</dbReference>
<feature type="domain" description="TLC" evidence="19">
    <location>
        <begin position="131"/>
        <end position="332"/>
    </location>
</feature>
<keyword evidence="7 14" id="KW-0812">Transmembrane</keyword>
<comment type="function">
    <text evidence="1">Sequence-specific transcription factor which is part of a developmental regulatory system that provides cells with specific positional identities on the anterior-posterior axis.</text>
</comment>
<evidence type="ECO:0000256" key="4">
    <source>
        <dbReference type="ARBA" id="ARBA00004991"/>
    </source>
</evidence>
<dbReference type="CDD" id="cd00086">
    <property type="entry name" value="homeodomain"/>
    <property type="match status" value="1"/>
</dbReference>
<dbReference type="InterPro" id="IPR001356">
    <property type="entry name" value="HD"/>
</dbReference>
<evidence type="ECO:0000259" key="18">
    <source>
        <dbReference type="PROSITE" id="PS50071"/>
    </source>
</evidence>
<keyword evidence="13 15" id="KW-0238">DNA-binding</keyword>
<dbReference type="Pfam" id="PF00046">
    <property type="entry name" value="Homeodomain"/>
    <property type="match status" value="1"/>
</dbReference>
<dbReference type="Gene3D" id="1.10.10.60">
    <property type="entry name" value="Homeodomain-like"/>
    <property type="match status" value="1"/>
</dbReference>
<feature type="transmembrane region" description="Helical" evidence="17">
    <location>
        <begin position="180"/>
        <end position="198"/>
    </location>
</feature>
<keyword evidence="5" id="KW-0444">Lipid biosynthesis</keyword>
<dbReference type="SUPFAM" id="SSF46689">
    <property type="entry name" value="Homeodomain-like"/>
    <property type="match status" value="1"/>
</dbReference>
<reference evidence="20" key="1">
    <citation type="submission" date="2025-08" db="UniProtKB">
        <authorList>
            <consortium name="Ensembl"/>
        </authorList>
    </citation>
    <scope>IDENTIFICATION</scope>
</reference>
<evidence type="ECO:0000256" key="17">
    <source>
        <dbReference type="SAM" id="Phobius"/>
    </source>
</evidence>
<comment type="catalytic activity">
    <reaction evidence="12">
        <text>sphinganine + octadecanoyl-CoA = N-(octadecanoyl)-sphinganine + CoA + H(+)</text>
        <dbReference type="Rhea" id="RHEA:36547"/>
        <dbReference type="ChEBI" id="CHEBI:15378"/>
        <dbReference type="ChEBI" id="CHEBI:57287"/>
        <dbReference type="ChEBI" id="CHEBI:57394"/>
        <dbReference type="ChEBI" id="CHEBI:57817"/>
        <dbReference type="ChEBI" id="CHEBI:67033"/>
    </reaction>
    <physiologicalReaction direction="left-to-right" evidence="12">
        <dbReference type="Rhea" id="RHEA:36548"/>
    </physiologicalReaction>
</comment>
<dbReference type="InterPro" id="IPR016439">
    <property type="entry name" value="Lag1/Lac1-like"/>
</dbReference>
<dbReference type="PROSITE" id="PS50922">
    <property type="entry name" value="TLC"/>
    <property type="match status" value="1"/>
</dbReference>
<evidence type="ECO:0000256" key="10">
    <source>
        <dbReference type="ARBA" id="ARBA00023098"/>
    </source>
</evidence>
<dbReference type="InterPro" id="IPR009057">
    <property type="entry name" value="Homeodomain-like_sf"/>
</dbReference>